<evidence type="ECO:0000313" key="1">
    <source>
        <dbReference type="EMBL" id="KAH3672234.1"/>
    </source>
</evidence>
<dbReference type="AlphaFoldDB" id="A0A9P8PIZ2"/>
<comment type="caution">
    <text evidence="1">The sequence shown here is derived from an EMBL/GenBank/DDBJ whole genome shotgun (WGS) entry which is preliminary data.</text>
</comment>
<sequence length="79" mass="8697">MYLESNVSWLINLTKKVFKLSKFFNSALEANTVVKYQLVMSSTSAAANWCSSETKLMMATTASMEAFLSVVICLTAAET</sequence>
<gene>
    <name evidence="1" type="ORF">WICPIJ_010086</name>
</gene>
<keyword evidence="2" id="KW-1185">Reference proteome</keyword>
<dbReference type="EMBL" id="JAEUBG010005835">
    <property type="protein sequence ID" value="KAH3672234.1"/>
    <property type="molecule type" value="Genomic_DNA"/>
</dbReference>
<name>A0A9P8PIZ2_WICPI</name>
<evidence type="ECO:0000313" key="2">
    <source>
        <dbReference type="Proteomes" id="UP000774326"/>
    </source>
</evidence>
<organism evidence="1 2">
    <name type="scientific">Wickerhamomyces pijperi</name>
    <name type="common">Yeast</name>
    <name type="synonym">Pichia pijperi</name>
    <dbReference type="NCBI Taxonomy" id="599730"/>
    <lineage>
        <taxon>Eukaryota</taxon>
        <taxon>Fungi</taxon>
        <taxon>Dikarya</taxon>
        <taxon>Ascomycota</taxon>
        <taxon>Saccharomycotina</taxon>
        <taxon>Saccharomycetes</taxon>
        <taxon>Phaffomycetales</taxon>
        <taxon>Wickerhamomycetaceae</taxon>
        <taxon>Wickerhamomyces</taxon>
    </lineage>
</organism>
<accession>A0A9P8PIZ2</accession>
<protein>
    <submittedName>
        <fullName evidence="1">Uncharacterized protein</fullName>
    </submittedName>
</protein>
<reference evidence="1" key="2">
    <citation type="submission" date="2021-01" db="EMBL/GenBank/DDBJ databases">
        <authorList>
            <person name="Schikora-Tamarit M.A."/>
        </authorList>
    </citation>
    <scope>NUCLEOTIDE SEQUENCE</scope>
    <source>
        <strain evidence="1">CBS2887</strain>
    </source>
</reference>
<proteinExistence type="predicted"/>
<reference evidence="1" key="1">
    <citation type="journal article" date="2021" name="Open Biol.">
        <title>Shared evolutionary footprints suggest mitochondrial oxidative damage underlies multiple complex I losses in fungi.</title>
        <authorList>
            <person name="Schikora-Tamarit M.A."/>
            <person name="Marcet-Houben M."/>
            <person name="Nosek J."/>
            <person name="Gabaldon T."/>
        </authorList>
    </citation>
    <scope>NUCLEOTIDE SEQUENCE</scope>
    <source>
        <strain evidence="1">CBS2887</strain>
    </source>
</reference>
<dbReference type="Proteomes" id="UP000774326">
    <property type="component" value="Unassembled WGS sequence"/>
</dbReference>